<proteinExistence type="inferred from homology"/>
<dbReference type="Pfam" id="PF26410">
    <property type="entry name" value="GH5_mannosidase"/>
    <property type="match status" value="1"/>
</dbReference>
<dbReference type="PANTHER" id="PTHR31451">
    <property type="match status" value="1"/>
</dbReference>
<comment type="caution">
    <text evidence="7">The sequence shown here is derived from an EMBL/GenBank/DDBJ whole genome shotgun (WGS) entry which is preliminary data.</text>
</comment>
<keyword evidence="8" id="KW-1185">Reference proteome</keyword>
<keyword evidence="5" id="KW-0326">Glycosidase</keyword>
<organism evidence="7 8">
    <name type="scientific">Bifiguratus adelaidae</name>
    <dbReference type="NCBI Taxonomy" id="1938954"/>
    <lineage>
        <taxon>Eukaryota</taxon>
        <taxon>Fungi</taxon>
        <taxon>Fungi incertae sedis</taxon>
        <taxon>Mucoromycota</taxon>
        <taxon>Mucoromycotina</taxon>
        <taxon>Endogonomycetes</taxon>
        <taxon>Endogonales</taxon>
        <taxon>Endogonales incertae sedis</taxon>
        <taxon>Bifiguratus</taxon>
    </lineage>
</organism>
<dbReference type="OrthoDB" id="406631at2759"/>
<accession>A0A261Y3R0</accession>
<name>A0A261Y3R0_9FUNG</name>
<dbReference type="Proteomes" id="UP000242875">
    <property type="component" value="Unassembled WGS sequence"/>
</dbReference>
<reference evidence="7 8" key="1">
    <citation type="journal article" date="2017" name="Mycologia">
        <title>Bifiguratus adelaidae, gen. et sp. nov., a new member of Mucoromycotina in endophytic and soil-dwelling habitats.</title>
        <authorList>
            <person name="Torres-Cruz T.J."/>
            <person name="Billingsley Tobias T.L."/>
            <person name="Almatruk M."/>
            <person name="Hesse C."/>
            <person name="Kuske C.R."/>
            <person name="Desiro A."/>
            <person name="Benucci G.M."/>
            <person name="Bonito G."/>
            <person name="Stajich J.E."/>
            <person name="Dunlap C."/>
            <person name="Arnold A.E."/>
            <person name="Porras-Alfaro A."/>
        </authorList>
    </citation>
    <scope>NUCLEOTIDE SEQUENCE [LARGE SCALE GENOMIC DNA]</scope>
    <source>
        <strain evidence="7 8">AZ0501</strain>
    </source>
</reference>
<evidence type="ECO:0000259" key="6">
    <source>
        <dbReference type="Pfam" id="PF26410"/>
    </source>
</evidence>
<sequence length="406" mass="46175">MTTSTTAYVTAGPDGLRLDGKPYYIVGTNFWHGMNLSAVTEWGGDRARLDDELAELKVAGINCLRIMAGSEGPSEEPYRMKPPMMEKPREYNEEVLVGLDYFMEGIRKNGMTAIVTMTNFWHWSGGLSQYVSWATGENPPYPPSYDEPGQKEPAACGTWETYPKWTERFYTNDVVMNRRNSVNGLVYKEDPTILAWEICNEPQIPPFEWINSIAGFMKSQNPKQLVTSGIEGKHGKADFDACHSSKHIDFTTCHCWVENWEIYDPADPSPKALQDAVDYVTKFINTCSQWSQELGKPLVMEEFGMARDAFMGPRYEYSTPTTHRDEYYKKIFEKVEQLEKEGKMSGEAFWAWGGHGQPRGPLNKFGCRWVGDPPHETPGWYSVSSGDQSTLKVLSEHAQRVNDMRQ</sequence>
<evidence type="ECO:0000256" key="1">
    <source>
        <dbReference type="ARBA" id="ARBA00001678"/>
    </source>
</evidence>
<dbReference type="InterPro" id="IPR017853">
    <property type="entry name" value="GH"/>
</dbReference>
<protein>
    <recommendedName>
        <fullName evidence="3">mannan endo-1,4-beta-mannosidase</fullName>
        <ecNumber evidence="3">3.2.1.78</ecNumber>
    </recommendedName>
</protein>
<evidence type="ECO:0000256" key="3">
    <source>
        <dbReference type="ARBA" id="ARBA00012706"/>
    </source>
</evidence>
<keyword evidence="4" id="KW-0378">Hydrolase</keyword>
<dbReference type="GO" id="GO:0016985">
    <property type="term" value="F:mannan endo-1,4-beta-mannosidase activity"/>
    <property type="evidence" value="ECO:0007669"/>
    <property type="project" value="UniProtKB-EC"/>
</dbReference>
<dbReference type="SUPFAM" id="SSF51445">
    <property type="entry name" value="(Trans)glycosidases"/>
    <property type="match status" value="1"/>
</dbReference>
<feature type="domain" description="Glycoside hydrolase family 5" evidence="6">
    <location>
        <begin position="9"/>
        <end position="404"/>
    </location>
</feature>
<dbReference type="EMBL" id="MVBO01000019">
    <property type="protein sequence ID" value="OZJ05231.1"/>
    <property type="molecule type" value="Genomic_DNA"/>
</dbReference>
<dbReference type="Gene3D" id="3.20.20.80">
    <property type="entry name" value="Glycosidases"/>
    <property type="match status" value="1"/>
</dbReference>
<comment type="catalytic activity">
    <reaction evidence="1">
        <text>Random hydrolysis of (1-&gt;4)-beta-D-mannosidic linkages in mannans, galactomannans and glucomannans.</text>
        <dbReference type="EC" id="3.2.1.78"/>
    </reaction>
</comment>
<comment type="similarity">
    <text evidence="2">Belongs to the glycosyl hydrolase 5 (cellulase A) family.</text>
</comment>
<dbReference type="GO" id="GO:0046355">
    <property type="term" value="P:mannan catabolic process"/>
    <property type="evidence" value="ECO:0007669"/>
    <property type="project" value="UniProtKB-ARBA"/>
</dbReference>
<dbReference type="InterPro" id="IPR045053">
    <property type="entry name" value="MAN-like"/>
</dbReference>
<dbReference type="EC" id="3.2.1.78" evidence="3"/>
<dbReference type="InterPro" id="IPR001547">
    <property type="entry name" value="Glyco_hydro_5"/>
</dbReference>
<evidence type="ECO:0000313" key="8">
    <source>
        <dbReference type="Proteomes" id="UP000242875"/>
    </source>
</evidence>
<evidence type="ECO:0000256" key="5">
    <source>
        <dbReference type="ARBA" id="ARBA00023295"/>
    </source>
</evidence>
<dbReference type="PANTHER" id="PTHR31451:SF40">
    <property type="entry name" value="GLYCOSIDE HYDROLASE FAMILY 5 DOMAIN-CONTAINING PROTEIN"/>
    <property type="match status" value="1"/>
</dbReference>
<evidence type="ECO:0000313" key="7">
    <source>
        <dbReference type="EMBL" id="OZJ05231.1"/>
    </source>
</evidence>
<gene>
    <name evidence="7" type="ORF">BZG36_02317</name>
</gene>
<evidence type="ECO:0000256" key="4">
    <source>
        <dbReference type="ARBA" id="ARBA00022801"/>
    </source>
</evidence>
<evidence type="ECO:0000256" key="2">
    <source>
        <dbReference type="ARBA" id="ARBA00005641"/>
    </source>
</evidence>
<dbReference type="AlphaFoldDB" id="A0A261Y3R0"/>